<name>A0ABV0KRW6_9CYAN</name>
<evidence type="ECO:0000313" key="2">
    <source>
        <dbReference type="Proteomes" id="UP001476950"/>
    </source>
</evidence>
<comment type="caution">
    <text evidence="1">The sequence shown here is derived from an EMBL/GenBank/DDBJ whole genome shotgun (WGS) entry which is preliminary data.</text>
</comment>
<dbReference type="Proteomes" id="UP001476950">
    <property type="component" value="Unassembled WGS sequence"/>
</dbReference>
<keyword evidence="2" id="KW-1185">Reference proteome</keyword>
<dbReference type="RefSeq" id="WP_190448456.1">
    <property type="nucleotide sequence ID" value="NZ_JAMPLM010000049.1"/>
</dbReference>
<protein>
    <submittedName>
        <fullName evidence="1">Pyridoxamine 5'-phosphate oxidase family protein</fullName>
    </submittedName>
</protein>
<gene>
    <name evidence="1" type="ORF">NDI38_26725</name>
</gene>
<accession>A0ABV0KRW6</accession>
<reference evidence="1 2" key="1">
    <citation type="submission" date="2022-04" db="EMBL/GenBank/DDBJ databases">
        <title>Positive selection, recombination, and allopatry shape intraspecific diversity of widespread and dominant cyanobacteria.</title>
        <authorList>
            <person name="Wei J."/>
            <person name="Shu W."/>
            <person name="Hu C."/>
        </authorList>
    </citation>
    <scope>NUCLEOTIDE SEQUENCE [LARGE SCALE GENOMIC DNA]</scope>
    <source>
        <strain evidence="1 2">AS-A4</strain>
    </source>
</reference>
<dbReference type="EMBL" id="JAMPLM010000049">
    <property type="protein sequence ID" value="MEP1061973.1"/>
    <property type="molecule type" value="Genomic_DNA"/>
</dbReference>
<sequence length="51" mass="5904">MHNPLHWRSVMVNGQVERLTDPQALDETRQLFLHTWNLCASVACSTKLNQL</sequence>
<evidence type="ECO:0000313" key="1">
    <source>
        <dbReference type="EMBL" id="MEP1061973.1"/>
    </source>
</evidence>
<proteinExistence type="predicted"/>
<organism evidence="1 2">
    <name type="scientific">Stenomitos frigidus AS-A4</name>
    <dbReference type="NCBI Taxonomy" id="2933935"/>
    <lineage>
        <taxon>Bacteria</taxon>
        <taxon>Bacillati</taxon>
        <taxon>Cyanobacteriota</taxon>
        <taxon>Cyanophyceae</taxon>
        <taxon>Leptolyngbyales</taxon>
        <taxon>Leptolyngbyaceae</taxon>
        <taxon>Stenomitos</taxon>
    </lineage>
</organism>